<keyword evidence="2" id="KW-1185">Reference proteome</keyword>
<name>A0ABU6SPN1_9FABA</name>
<accession>A0ABU6SPN1</accession>
<evidence type="ECO:0000313" key="2">
    <source>
        <dbReference type="Proteomes" id="UP001341840"/>
    </source>
</evidence>
<comment type="caution">
    <text evidence="1">The sequence shown here is derived from an EMBL/GenBank/DDBJ whole genome shotgun (WGS) entry which is preliminary data.</text>
</comment>
<gene>
    <name evidence="1" type="ORF">PIB30_073684</name>
</gene>
<proteinExistence type="predicted"/>
<protein>
    <submittedName>
        <fullName evidence="1">Uncharacterized protein</fullName>
    </submittedName>
</protein>
<dbReference type="Proteomes" id="UP001341840">
    <property type="component" value="Unassembled WGS sequence"/>
</dbReference>
<reference evidence="1 2" key="1">
    <citation type="journal article" date="2023" name="Plants (Basel)">
        <title>Bridging the Gap: Combining Genomics and Transcriptomics Approaches to Understand Stylosanthes scabra, an Orphan Legume from the Brazilian Caatinga.</title>
        <authorList>
            <person name="Ferreira-Neto J.R.C."/>
            <person name="da Silva M.D."/>
            <person name="Binneck E."/>
            <person name="de Melo N.F."/>
            <person name="da Silva R.H."/>
            <person name="de Melo A.L.T.M."/>
            <person name="Pandolfi V."/>
            <person name="Bustamante F.O."/>
            <person name="Brasileiro-Vidal A.C."/>
            <person name="Benko-Iseppon A.M."/>
        </authorList>
    </citation>
    <scope>NUCLEOTIDE SEQUENCE [LARGE SCALE GENOMIC DNA]</scope>
    <source>
        <tissue evidence="1">Leaves</tissue>
    </source>
</reference>
<organism evidence="1 2">
    <name type="scientific">Stylosanthes scabra</name>
    <dbReference type="NCBI Taxonomy" id="79078"/>
    <lineage>
        <taxon>Eukaryota</taxon>
        <taxon>Viridiplantae</taxon>
        <taxon>Streptophyta</taxon>
        <taxon>Embryophyta</taxon>
        <taxon>Tracheophyta</taxon>
        <taxon>Spermatophyta</taxon>
        <taxon>Magnoliopsida</taxon>
        <taxon>eudicotyledons</taxon>
        <taxon>Gunneridae</taxon>
        <taxon>Pentapetalae</taxon>
        <taxon>rosids</taxon>
        <taxon>fabids</taxon>
        <taxon>Fabales</taxon>
        <taxon>Fabaceae</taxon>
        <taxon>Papilionoideae</taxon>
        <taxon>50 kb inversion clade</taxon>
        <taxon>dalbergioids sensu lato</taxon>
        <taxon>Dalbergieae</taxon>
        <taxon>Pterocarpus clade</taxon>
        <taxon>Stylosanthes</taxon>
    </lineage>
</organism>
<evidence type="ECO:0000313" key="1">
    <source>
        <dbReference type="EMBL" id="MED6138366.1"/>
    </source>
</evidence>
<dbReference type="EMBL" id="JASCZI010061314">
    <property type="protein sequence ID" value="MED6138366.1"/>
    <property type="molecule type" value="Genomic_DNA"/>
</dbReference>
<sequence length="50" mass="5652">MKRFAREDMVMSIVKNQGHQIQTITSRDFAIDTSMKGATEHMVLPGVRST</sequence>